<feature type="domain" description="ABC3 transporter permease C-terminal" evidence="7">
    <location>
        <begin position="649"/>
        <end position="766"/>
    </location>
</feature>
<dbReference type="GO" id="GO:0005886">
    <property type="term" value="C:plasma membrane"/>
    <property type="evidence" value="ECO:0007669"/>
    <property type="project" value="UniProtKB-SubCell"/>
</dbReference>
<evidence type="ECO:0000256" key="6">
    <source>
        <dbReference type="SAM" id="Phobius"/>
    </source>
</evidence>
<dbReference type="RefSeq" id="WP_257452865.1">
    <property type="nucleotide sequence ID" value="NZ_JANIPJ010000037.1"/>
</dbReference>
<keyword evidence="3 6" id="KW-0812">Transmembrane</keyword>
<sequence length="776" mass="86182">MILFIKLLRDIRQSIGQLTAFVLVIAVGAFFYAGLTTYSDNLSAYAENYFIEHRLSDVNVAFNSISPKEAAGFSELEGVHKAEGRYTVDAAQTFENARAALKIHSIPRDNEINTLTLIEGKAPSNKDEILLDSHYAAEHRYQLGDQIEISANDRLVTFTVSGLGENVEHAKKNDTQDHINHGFAYIAEDAIPLIADEFTYNELLIDAEEGYDIDRLSQSVEAYSKQNKLQYAGQTTKERSFSYSKINETIYNNKLMSRVIPLVLFLIEAIILFLAMSRIMDSQRNQVGIMKALGVKNRSIMLHYMGYPVLVSVIGSILGCILAGMVFVPMVTESSARSYSLPGITFSLSAFSAIPPILFSSAFGVLACYFSGRSLLKERAAQAMRQKPPKTMTGLFMERTPGIWHSVSYSHKLILRNMLLNRSKAIASSIGVVVSTVLLITALGTQSSLMKVAGQMDDVFTYDLKVDYAANVSAESVRLPSGIRNGYWLSAMPAELIIGDVEEAATFVVTEKENSLIHFYDEHGEKLLLEETGVLVPQSYADAYDIRKGDMIKIKLAAPEMSDKIAGMKVLDISAQYSNPSFYTTPTYLESFDIDFSPASLVIQAESADELERIRGFFEQDRQVEAISDREDLRKSAEYILNQNSFVFILFIICAVILSFGAIYTISSINIYERNRELATLKVLGYPSNKINGLIFLENLILTAVAAAAAIPVSWYVFNLIVNALSSTHQQIPDQLSAIVVLAAILLSFALTMLSNLLLRRKVTRIHMIEALKSMD</sequence>
<evidence type="ECO:0000313" key="8">
    <source>
        <dbReference type="EMBL" id="MCR2807920.1"/>
    </source>
</evidence>
<dbReference type="Proteomes" id="UP001141950">
    <property type="component" value="Unassembled WGS sequence"/>
</dbReference>
<gene>
    <name evidence="8" type="ORF">NQZ67_28995</name>
</gene>
<accession>A0A9X2SCF0</accession>
<evidence type="ECO:0000256" key="4">
    <source>
        <dbReference type="ARBA" id="ARBA00022989"/>
    </source>
</evidence>
<name>A0A9X2SCF0_9BACL</name>
<feature type="transmembrane region" description="Helical" evidence="6">
    <location>
        <begin position="15"/>
        <end position="35"/>
    </location>
</feature>
<feature type="transmembrane region" description="Helical" evidence="6">
    <location>
        <begin position="738"/>
        <end position="759"/>
    </location>
</feature>
<keyword evidence="5 6" id="KW-0472">Membrane</keyword>
<feature type="transmembrane region" description="Helical" evidence="6">
    <location>
        <begin position="259"/>
        <end position="280"/>
    </location>
</feature>
<evidence type="ECO:0000313" key="9">
    <source>
        <dbReference type="Proteomes" id="UP001141950"/>
    </source>
</evidence>
<dbReference type="EMBL" id="JANIPJ010000037">
    <property type="protein sequence ID" value="MCR2807920.1"/>
    <property type="molecule type" value="Genomic_DNA"/>
</dbReference>
<protein>
    <submittedName>
        <fullName evidence="8">ABC transporter permease</fullName>
    </submittedName>
</protein>
<feature type="transmembrane region" description="Helical" evidence="6">
    <location>
        <begin position="301"/>
        <end position="328"/>
    </location>
</feature>
<comment type="caution">
    <text evidence="8">The sequence shown here is derived from an EMBL/GenBank/DDBJ whole genome shotgun (WGS) entry which is preliminary data.</text>
</comment>
<keyword evidence="4 6" id="KW-1133">Transmembrane helix</keyword>
<evidence type="ECO:0000256" key="3">
    <source>
        <dbReference type="ARBA" id="ARBA00022692"/>
    </source>
</evidence>
<dbReference type="PANTHER" id="PTHR30287:SF2">
    <property type="entry name" value="BLL1001 PROTEIN"/>
    <property type="match status" value="1"/>
</dbReference>
<keyword evidence="9" id="KW-1185">Reference proteome</keyword>
<feature type="transmembrane region" description="Helical" evidence="6">
    <location>
        <begin position="425"/>
        <end position="444"/>
    </location>
</feature>
<feature type="transmembrane region" description="Helical" evidence="6">
    <location>
        <begin position="348"/>
        <end position="370"/>
    </location>
</feature>
<evidence type="ECO:0000256" key="1">
    <source>
        <dbReference type="ARBA" id="ARBA00004651"/>
    </source>
</evidence>
<evidence type="ECO:0000256" key="5">
    <source>
        <dbReference type="ARBA" id="ARBA00023136"/>
    </source>
</evidence>
<keyword evidence="2" id="KW-1003">Cell membrane</keyword>
<proteinExistence type="predicted"/>
<dbReference type="InterPro" id="IPR038766">
    <property type="entry name" value="Membrane_comp_ABC_pdt"/>
</dbReference>
<reference evidence="8" key="1">
    <citation type="submission" date="2022-08" db="EMBL/GenBank/DDBJ databases">
        <title>The genomic sequence of strain Paenibacillus sp. SCIV0701.</title>
        <authorList>
            <person name="Zhao H."/>
        </authorList>
    </citation>
    <scope>NUCLEOTIDE SEQUENCE</scope>
    <source>
        <strain evidence="8">SCIV0701</strain>
    </source>
</reference>
<dbReference type="AlphaFoldDB" id="A0A9X2SCF0"/>
<organism evidence="8 9">
    <name type="scientific">Paenibacillus soyae</name>
    <dbReference type="NCBI Taxonomy" id="2969249"/>
    <lineage>
        <taxon>Bacteria</taxon>
        <taxon>Bacillati</taxon>
        <taxon>Bacillota</taxon>
        <taxon>Bacilli</taxon>
        <taxon>Bacillales</taxon>
        <taxon>Paenibacillaceae</taxon>
        <taxon>Paenibacillus</taxon>
    </lineage>
</organism>
<dbReference type="PANTHER" id="PTHR30287">
    <property type="entry name" value="MEMBRANE COMPONENT OF PREDICTED ABC SUPERFAMILY METABOLITE UPTAKE TRANSPORTER"/>
    <property type="match status" value="1"/>
</dbReference>
<feature type="transmembrane region" description="Helical" evidence="6">
    <location>
        <begin position="693"/>
        <end position="718"/>
    </location>
</feature>
<feature type="domain" description="ABC3 transporter permease C-terminal" evidence="7">
    <location>
        <begin position="259"/>
        <end position="371"/>
    </location>
</feature>
<feature type="transmembrane region" description="Helical" evidence="6">
    <location>
        <begin position="646"/>
        <end position="672"/>
    </location>
</feature>
<dbReference type="InterPro" id="IPR003838">
    <property type="entry name" value="ABC3_permease_C"/>
</dbReference>
<evidence type="ECO:0000256" key="2">
    <source>
        <dbReference type="ARBA" id="ARBA00022475"/>
    </source>
</evidence>
<dbReference type="Pfam" id="PF02687">
    <property type="entry name" value="FtsX"/>
    <property type="match status" value="2"/>
</dbReference>
<comment type="subcellular location">
    <subcellularLocation>
        <location evidence="1">Cell membrane</location>
        <topology evidence="1">Multi-pass membrane protein</topology>
    </subcellularLocation>
</comment>
<evidence type="ECO:0000259" key="7">
    <source>
        <dbReference type="Pfam" id="PF02687"/>
    </source>
</evidence>